<organism evidence="2 3">
    <name type="scientific">Microbacterium proteolyticum</name>
    <dbReference type="NCBI Taxonomy" id="1572644"/>
    <lineage>
        <taxon>Bacteria</taxon>
        <taxon>Bacillati</taxon>
        <taxon>Actinomycetota</taxon>
        <taxon>Actinomycetes</taxon>
        <taxon>Micrococcales</taxon>
        <taxon>Microbacteriaceae</taxon>
        <taxon>Microbacterium</taxon>
    </lineage>
</organism>
<gene>
    <name evidence="2" type="ORF">FHS07_001217</name>
</gene>
<dbReference type="RefSeq" id="WP_183418934.1">
    <property type="nucleotide sequence ID" value="NZ_JACHXY010000001.1"/>
</dbReference>
<dbReference type="EMBL" id="JACHXY010000001">
    <property type="protein sequence ID" value="MBB3157533.1"/>
    <property type="molecule type" value="Genomic_DNA"/>
</dbReference>
<dbReference type="InterPro" id="IPR007899">
    <property type="entry name" value="CHAD_dom"/>
</dbReference>
<dbReference type="AlphaFoldDB" id="A0A7W5CH15"/>
<dbReference type="Pfam" id="PF05235">
    <property type="entry name" value="CHAD"/>
    <property type="match status" value="1"/>
</dbReference>
<dbReference type="InterPro" id="IPR038186">
    <property type="entry name" value="CHAD_dom_sf"/>
</dbReference>
<dbReference type="PROSITE" id="PS51708">
    <property type="entry name" value="CHAD"/>
    <property type="match status" value="1"/>
</dbReference>
<dbReference type="Proteomes" id="UP000543579">
    <property type="component" value="Unassembled WGS sequence"/>
</dbReference>
<evidence type="ECO:0000313" key="3">
    <source>
        <dbReference type="Proteomes" id="UP000543579"/>
    </source>
</evidence>
<evidence type="ECO:0000313" key="2">
    <source>
        <dbReference type="EMBL" id="MBB3157533.1"/>
    </source>
</evidence>
<feature type="domain" description="CHAD" evidence="1">
    <location>
        <begin position="5"/>
        <end position="284"/>
    </location>
</feature>
<reference evidence="2 3" key="1">
    <citation type="submission" date="2020-08" db="EMBL/GenBank/DDBJ databases">
        <title>Genomic Encyclopedia of Type Strains, Phase III (KMG-III): the genomes of soil and plant-associated and newly described type strains.</title>
        <authorList>
            <person name="Whitman W."/>
        </authorList>
    </citation>
    <scope>NUCLEOTIDE SEQUENCE [LARGE SCALE GENOMIC DNA]</scope>
    <source>
        <strain evidence="2 3">CECT 8356</strain>
    </source>
</reference>
<dbReference type="PANTHER" id="PTHR39339:SF1">
    <property type="entry name" value="CHAD DOMAIN-CONTAINING PROTEIN"/>
    <property type="match status" value="1"/>
</dbReference>
<sequence length="290" mass="32274">MPRDTLSAQTLARRIVQTASADVESTEAAALADAPDGLHQHRTVVRRLRSVVTVLRRISPAAETRELGAALKAWGQLLGEARDAEVRAERAEDALRETGVDDADARRRLVGDERAAYRHLHARVVAAHETEASRARTQLVREAGLRLELDDDAKAKKVFRRLLHREADRVARAARRSDGSTEHLHDVRKAARRLRYLAEAVDRADPDLLGGDVRRVGRSAKRVHKLLGEHRDDLLLAERANALHRRAFTAQEDTRPYDAVATLAADRAEAHLKDVPKALTQVKKAARRLG</sequence>
<name>A0A7W5CH15_9MICO</name>
<accession>A0A7W5CH15</accession>
<dbReference type="SMART" id="SM00880">
    <property type="entry name" value="CHAD"/>
    <property type="match status" value="1"/>
</dbReference>
<dbReference type="Gene3D" id="1.40.20.10">
    <property type="entry name" value="CHAD domain"/>
    <property type="match status" value="1"/>
</dbReference>
<evidence type="ECO:0000259" key="1">
    <source>
        <dbReference type="PROSITE" id="PS51708"/>
    </source>
</evidence>
<proteinExistence type="predicted"/>
<dbReference type="PANTHER" id="PTHR39339">
    <property type="entry name" value="SLR1444 PROTEIN"/>
    <property type="match status" value="1"/>
</dbReference>
<comment type="caution">
    <text evidence="2">The sequence shown here is derived from an EMBL/GenBank/DDBJ whole genome shotgun (WGS) entry which is preliminary data.</text>
</comment>
<protein>
    <submittedName>
        <fullName evidence="2">CHAD domain-containing protein</fullName>
    </submittedName>
</protein>